<name>A0A1G7BLG7_9ACTN</name>
<dbReference type="NCBIfam" id="TIGR00546">
    <property type="entry name" value="lnt"/>
    <property type="match status" value="1"/>
</dbReference>
<dbReference type="RefSeq" id="WP_090594666.1">
    <property type="nucleotide sequence ID" value="NZ_LT629688.1"/>
</dbReference>
<dbReference type="Pfam" id="PF00795">
    <property type="entry name" value="CN_hydrolase"/>
    <property type="match status" value="1"/>
</dbReference>
<comment type="pathway">
    <text evidence="8">Protein modification; lipoprotein biosynthesis (N-acyl transfer).</text>
</comment>
<evidence type="ECO:0000256" key="2">
    <source>
        <dbReference type="ARBA" id="ARBA00022475"/>
    </source>
</evidence>
<keyword evidence="4 8" id="KW-0812">Transmembrane</keyword>
<protein>
    <recommendedName>
        <fullName evidence="8">Apolipoprotein N-acyltransferase</fullName>
        <shortName evidence="8">ALP N-acyltransferase</shortName>
        <ecNumber evidence="8">2.3.1.269</ecNumber>
    </recommendedName>
</protein>
<dbReference type="PROSITE" id="PS50263">
    <property type="entry name" value="CN_HYDROLASE"/>
    <property type="match status" value="1"/>
</dbReference>
<dbReference type="InterPro" id="IPR036526">
    <property type="entry name" value="C-N_Hydrolase_sf"/>
</dbReference>
<dbReference type="Proteomes" id="UP000198546">
    <property type="component" value="Chromosome i"/>
</dbReference>
<keyword evidence="12" id="KW-1185">Reference proteome</keyword>
<feature type="transmembrane region" description="Helical" evidence="8">
    <location>
        <begin position="82"/>
        <end position="100"/>
    </location>
</feature>
<evidence type="ECO:0000256" key="7">
    <source>
        <dbReference type="ARBA" id="ARBA00023315"/>
    </source>
</evidence>
<dbReference type="Pfam" id="PF20154">
    <property type="entry name" value="LNT_N"/>
    <property type="match status" value="1"/>
</dbReference>
<evidence type="ECO:0000313" key="12">
    <source>
        <dbReference type="Proteomes" id="UP000198546"/>
    </source>
</evidence>
<feature type="domain" description="CN hydrolase" evidence="10">
    <location>
        <begin position="245"/>
        <end position="509"/>
    </location>
</feature>
<organism evidence="11 12">
    <name type="scientific">Auraticoccus monumenti</name>
    <dbReference type="NCBI Taxonomy" id="675864"/>
    <lineage>
        <taxon>Bacteria</taxon>
        <taxon>Bacillati</taxon>
        <taxon>Actinomycetota</taxon>
        <taxon>Actinomycetes</taxon>
        <taxon>Propionibacteriales</taxon>
        <taxon>Propionibacteriaceae</taxon>
        <taxon>Auraticoccus</taxon>
    </lineage>
</organism>
<dbReference type="SUPFAM" id="SSF56317">
    <property type="entry name" value="Carbon-nitrogen hydrolase"/>
    <property type="match status" value="1"/>
</dbReference>
<proteinExistence type="inferred from homology"/>
<dbReference type="InterPro" id="IPR003010">
    <property type="entry name" value="C-N_Hydrolase"/>
</dbReference>
<evidence type="ECO:0000256" key="9">
    <source>
        <dbReference type="SAM" id="MobiDB-lite"/>
    </source>
</evidence>
<evidence type="ECO:0000256" key="8">
    <source>
        <dbReference type="HAMAP-Rule" id="MF_01148"/>
    </source>
</evidence>
<comment type="function">
    <text evidence="8">Catalyzes the phospholipid dependent N-acylation of the N-terminal cysteine of apolipoprotein, the last step in lipoprotein maturation.</text>
</comment>
<evidence type="ECO:0000256" key="6">
    <source>
        <dbReference type="ARBA" id="ARBA00023136"/>
    </source>
</evidence>
<dbReference type="EC" id="2.3.1.269" evidence="8"/>
<accession>A0A1G7BLG7</accession>
<gene>
    <name evidence="8" type="primary">lnt</name>
    <name evidence="11" type="ORF">SAMN04489747_3000</name>
</gene>
<feature type="transmembrane region" description="Helical" evidence="8">
    <location>
        <begin position="106"/>
        <end position="124"/>
    </location>
</feature>
<keyword evidence="6 8" id="KW-0472">Membrane</keyword>
<comment type="catalytic activity">
    <reaction evidence="8">
        <text>N-terminal S-1,2-diacyl-sn-glyceryl-L-cysteinyl-[lipoprotein] + a glycerophospholipid = N-acyl-S-1,2-diacyl-sn-glyceryl-L-cysteinyl-[lipoprotein] + a 2-acyl-sn-glycero-3-phospholipid + H(+)</text>
        <dbReference type="Rhea" id="RHEA:48228"/>
        <dbReference type="Rhea" id="RHEA-COMP:14681"/>
        <dbReference type="Rhea" id="RHEA-COMP:14684"/>
        <dbReference type="ChEBI" id="CHEBI:15378"/>
        <dbReference type="ChEBI" id="CHEBI:136912"/>
        <dbReference type="ChEBI" id="CHEBI:140656"/>
        <dbReference type="ChEBI" id="CHEBI:140657"/>
        <dbReference type="ChEBI" id="CHEBI:140660"/>
        <dbReference type="EC" id="2.3.1.269"/>
    </reaction>
</comment>
<feature type="transmembrane region" description="Helical" evidence="8">
    <location>
        <begin position="210"/>
        <end position="232"/>
    </location>
</feature>
<feature type="transmembrane region" description="Helical" evidence="8">
    <location>
        <begin position="133"/>
        <end position="153"/>
    </location>
</feature>
<keyword evidence="2 8" id="KW-1003">Cell membrane</keyword>
<sequence>MTTTDLPRARRDPGPDGDPATAEQPAWREALGRLGWRAPAVLVAGVLTAAGFAPLGWWPLTLLGVALLTVAVAEAPRRTFGLGYLFGLAFLGLTIGWVQVIALPVALALIAFESVVYGLLAVALRRLVRVPGWPLWAAAAWVAVEWVYSSVPFDGFGWSRLGYVMVDAPLAGAYPFLGVAGVSLLTALAGQAVAWLALRATRLGTTWPRVPRRAVAAVLVALLVGGGVTQLLQGWQPAGESAGSVTVGLVQGNVDGVGVNAMGRARTVTNNHLSETITLMARARTGQVPEPDFVLWPENSTDIDPLLDVRTQRTVQLASMVADRPIQVGAVLSGPGEDERQTAALWWDPEQGVLDRMPKRDLVPFGEYIPLRSVLLPLVPMLQLVGAQSVAGTTDGVMRVPLGGRELAVGTLICFEVAYDATVAETVRGGTELLVVQSNQATYGGTVEVPQQFAMTRVRAMETRREIAVATTSSASGFIAADGTVLWQTAEFTADSHSAVMPLRTTITPAMRLGPWVSALAAAAAVAALAVSLLRRRERPAARP</sequence>
<dbReference type="Gene3D" id="3.60.110.10">
    <property type="entry name" value="Carbon-nitrogen hydrolase"/>
    <property type="match status" value="1"/>
</dbReference>
<dbReference type="HAMAP" id="MF_01148">
    <property type="entry name" value="Lnt"/>
    <property type="match status" value="1"/>
</dbReference>
<keyword evidence="3 8" id="KW-0808">Transferase</keyword>
<feature type="region of interest" description="Disordered" evidence="9">
    <location>
        <begin position="1"/>
        <end position="23"/>
    </location>
</feature>
<dbReference type="InterPro" id="IPR004563">
    <property type="entry name" value="Apolipo_AcylTrfase"/>
</dbReference>
<dbReference type="GO" id="GO:0042158">
    <property type="term" value="P:lipoprotein biosynthetic process"/>
    <property type="evidence" value="ECO:0007669"/>
    <property type="project" value="UniProtKB-UniRule"/>
</dbReference>
<reference evidence="11 12" key="1">
    <citation type="submission" date="2016-10" db="EMBL/GenBank/DDBJ databases">
        <authorList>
            <person name="de Groot N.N."/>
        </authorList>
    </citation>
    <scope>NUCLEOTIDE SEQUENCE [LARGE SCALE GENOMIC DNA]</scope>
    <source>
        <strain evidence="11 12">MON 2.2</strain>
    </source>
</reference>
<dbReference type="GO" id="GO:0005886">
    <property type="term" value="C:plasma membrane"/>
    <property type="evidence" value="ECO:0007669"/>
    <property type="project" value="UniProtKB-SubCell"/>
</dbReference>
<dbReference type="CDD" id="cd07571">
    <property type="entry name" value="ALP_N-acyl_transferase"/>
    <property type="match status" value="1"/>
</dbReference>
<dbReference type="STRING" id="675864.SAMN04489747_3000"/>
<feature type="transmembrane region" description="Helical" evidence="8">
    <location>
        <begin position="513"/>
        <end position="534"/>
    </location>
</feature>
<comment type="similarity">
    <text evidence="8">Belongs to the CN hydrolase family. Apolipoprotein N-acyltransferase subfamily.</text>
</comment>
<dbReference type="UniPathway" id="UPA00666"/>
<dbReference type="OrthoDB" id="9804277at2"/>
<dbReference type="EMBL" id="LT629688">
    <property type="protein sequence ID" value="SDE27971.1"/>
    <property type="molecule type" value="Genomic_DNA"/>
</dbReference>
<keyword evidence="11" id="KW-0449">Lipoprotein</keyword>
<evidence type="ECO:0000256" key="4">
    <source>
        <dbReference type="ARBA" id="ARBA00022692"/>
    </source>
</evidence>
<evidence type="ECO:0000259" key="10">
    <source>
        <dbReference type="PROSITE" id="PS50263"/>
    </source>
</evidence>
<comment type="subcellular location">
    <subcellularLocation>
        <location evidence="1 8">Cell membrane</location>
        <topology evidence="1 8">Multi-pass membrane protein</topology>
    </subcellularLocation>
</comment>
<dbReference type="PANTHER" id="PTHR38686:SF1">
    <property type="entry name" value="APOLIPOPROTEIN N-ACYLTRANSFERASE"/>
    <property type="match status" value="1"/>
</dbReference>
<keyword evidence="5 8" id="KW-1133">Transmembrane helix</keyword>
<feature type="transmembrane region" description="Helical" evidence="8">
    <location>
        <begin position="173"/>
        <end position="198"/>
    </location>
</feature>
<dbReference type="GO" id="GO:0016410">
    <property type="term" value="F:N-acyltransferase activity"/>
    <property type="evidence" value="ECO:0007669"/>
    <property type="project" value="UniProtKB-UniRule"/>
</dbReference>
<dbReference type="PANTHER" id="PTHR38686">
    <property type="entry name" value="APOLIPOPROTEIN N-ACYLTRANSFERASE"/>
    <property type="match status" value="1"/>
</dbReference>
<evidence type="ECO:0000313" key="11">
    <source>
        <dbReference type="EMBL" id="SDE27971.1"/>
    </source>
</evidence>
<dbReference type="AlphaFoldDB" id="A0A1G7BLG7"/>
<evidence type="ECO:0000256" key="5">
    <source>
        <dbReference type="ARBA" id="ARBA00022989"/>
    </source>
</evidence>
<evidence type="ECO:0000256" key="1">
    <source>
        <dbReference type="ARBA" id="ARBA00004651"/>
    </source>
</evidence>
<dbReference type="InterPro" id="IPR045378">
    <property type="entry name" value="LNT_N"/>
</dbReference>
<keyword evidence="7 8" id="KW-0012">Acyltransferase</keyword>
<evidence type="ECO:0000256" key="3">
    <source>
        <dbReference type="ARBA" id="ARBA00022679"/>
    </source>
</evidence>
<feature type="transmembrane region" description="Helical" evidence="8">
    <location>
        <begin position="57"/>
        <end position="75"/>
    </location>
</feature>